<dbReference type="AlphaFoldDB" id="A0AAD7UUL4"/>
<dbReference type="RefSeq" id="XP_058337836.1">
    <property type="nucleotide sequence ID" value="XM_058491423.1"/>
</dbReference>
<protein>
    <submittedName>
        <fullName evidence="1">Uncharacterized protein</fullName>
    </submittedName>
</protein>
<proteinExistence type="predicted"/>
<dbReference type="GeneID" id="83218857"/>
<reference evidence="1 2" key="1">
    <citation type="submission" date="2023-03" db="EMBL/GenBank/DDBJ databases">
        <title>Genome sequence of Lichtheimia ornata CBS 291.66.</title>
        <authorList>
            <person name="Mohabir J.T."/>
            <person name="Shea T.P."/>
            <person name="Kurbessoian T."/>
            <person name="Berby B."/>
            <person name="Fontaine J."/>
            <person name="Livny J."/>
            <person name="Gnirke A."/>
            <person name="Stajich J.E."/>
            <person name="Cuomo C.A."/>
        </authorList>
    </citation>
    <scope>NUCLEOTIDE SEQUENCE [LARGE SCALE GENOMIC DNA]</scope>
    <source>
        <strain evidence="1">CBS 291.66</strain>
    </source>
</reference>
<sequence length="575" mass="66245">MTLAPNVNDSESQQLNGLASTTGIKKCVDFVSDLPWEIVRTYIMPRILGGTSRSPVHRLERSCGYLDVCSNWAKRIIAAYDSNYFILDVGDTLSDDCCMRIRMLVPYIESLSLRDLGARHIPQFLKCQTLVSLTRLRIKVTCSQETLWQLLEIAPNLTYLDIKYIDNIETPFAVFEVLDRCPKLIRLDLLLHPDATLDTAISQLDRTYDNIIHFQAVCKNWHKVDMFIPLIQCMPNVRLLSLTYFPSSSIMNTIKQHCAKLQQLFLHYPFVQHESLDDIKEDEEDENDIPGLRLLTINGGFHNGNKIAETMIRHSATLESLVLEKEDMLQISPVGSWNCFGPVEFTQLKSLSIPPYFEDRMVHFIQWVVVHAPNLESLETIASGTALHHLMDLLRDRPSKRIGFFYSRNYQHHEKRFLEDHIQRGTESHLEALKCTFGGMNAIVITPASWINLIPMLKQLKKLELHMTSDIMIRGFSTFIQQVSDGCGALEKVMLTWMCFNYTNMDIRPLSRHWNLQEVIVDAVDIPSHFMRHLTSFRHLKVLHLKYNIIDWNALAILKNQVPGLVYTDKYGPTL</sequence>
<gene>
    <name evidence="1" type="ORF">O0I10_011456</name>
</gene>
<keyword evidence="2" id="KW-1185">Reference proteome</keyword>
<dbReference type="InterPro" id="IPR032675">
    <property type="entry name" value="LRR_dom_sf"/>
</dbReference>
<evidence type="ECO:0000313" key="2">
    <source>
        <dbReference type="Proteomes" id="UP001234581"/>
    </source>
</evidence>
<dbReference type="Proteomes" id="UP001234581">
    <property type="component" value="Unassembled WGS sequence"/>
</dbReference>
<comment type="caution">
    <text evidence="1">The sequence shown here is derived from an EMBL/GenBank/DDBJ whole genome shotgun (WGS) entry which is preliminary data.</text>
</comment>
<name>A0AAD7UUL4_9FUNG</name>
<evidence type="ECO:0000313" key="1">
    <source>
        <dbReference type="EMBL" id="KAJ8652922.1"/>
    </source>
</evidence>
<accession>A0AAD7UUL4</accession>
<organism evidence="1 2">
    <name type="scientific">Lichtheimia ornata</name>
    <dbReference type="NCBI Taxonomy" id="688661"/>
    <lineage>
        <taxon>Eukaryota</taxon>
        <taxon>Fungi</taxon>
        <taxon>Fungi incertae sedis</taxon>
        <taxon>Mucoromycota</taxon>
        <taxon>Mucoromycotina</taxon>
        <taxon>Mucoromycetes</taxon>
        <taxon>Mucorales</taxon>
        <taxon>Lichtheimiaceae</taxon>
        <taxon>Lichtheimia</taxon>
    </lineage>
</organism>
<dbReference type="Gene3D" id="3.80.10.10">
    <property type="entry name" value="Ribonuclease Inhibitor"/>
    <property type="match status" value="2"/>
</dbReference>
<dbReference type="SUPFAM" id="SSF52047">
    <property type="entry name" value="RNI-like"/>
    <property type="match status" value="1"/>
</dbReference>
<dbReference type="EMBL" id="JARTCD010000090">
    <property type="protein sequence ID" value="KAJ8652922.1"/>
    <property type="molecule type" value="Genomic_DNA"/>
</dbReference>